<reference evidence="2 3" key="1">
    <citation type="submission" date="2024-02" db="EMBL/GenBank/DDBJ databases">
        <authorList>
            <person name="Chen Y."/>
            <person name="Shah S."/>
            <person name="Dougan E. K."/>
            <person name="Thang M."/>
            <person name="Chan C."/>
        </authorList>
    </citation>
    <scope>NUCLEOTIDE SEQUENCE [LARGE SCALE GENOMIC DNA]</scope>
</reference>
<comment type="caution">
    <text evidence="2">The sequence shown here is derived from an EMBL/GenBank/DDBJ whole genome shotgun (WGS) entry which is preliminary data.</text>
</comment>
<evidence type="ECO:0000256" key="1">
    <source>
        <dbReference type="SAM" id="MobiDB-lite"/>
    </source>
</evidence>
<feature type="compositionally biased region" description="Polar residues" evidence="1">
    <location>
        <begin position="126"/>
        <end position="140"/>
    </location>
</feature>
<feature type="region of interest" description="Disordered" evidence="1">
    <location>
        <begin position="126"/>
        <end position="146"/>
    </location>
</feature>
<gene>
    <name evidence="2" type="ORF">SCF082_LOCUS778</name>
</gene>
<evidence type="ECO:0000313" key="2">
    <source>
        <dbReference type="EMBL" id="CAK8986973.1"/>
    </source>
</evidence>
<accession>A0ABP0HB00</accession>
<feature type="non-terminal residue" evidence="2">
    <location>
        <position position="146"/>
    </location>
</feature>
<name>A0ABP0HB00_9DINO</name>
<organism evidence="2 3">
    <name type="scientific">Durusdinium trenchii</name>
    <dbReference type="NCBI Taxonomy" id="1381693"/>
    <lineage>
        <taxon>Eukaryota</taxon>
        <taxon>Sar</taxon>
        <taxon>Alveolata</taxon>
        <taxon>Dinophyceae</taxon>
        <taxon>Suessiales</taxon>
        <taxon>Symbiodiniaceae</taxon>
        <taxon>Durusdinium</taxon>
    </lineage>
</organism>
<proteinExistence type="predicted"/>
<evidence type="ECO:0000313" key="3">
    <source>
        <dbReference type="Proteomes" id="UP001642464"/>
    </source>
</evidence>
<dbReference type="EMBL" id="CAXAMM010000315">
    <property type="protein sequence ID" value="CAK8986973.1"/>
    <property type="molecule type" value="Genomic_DNA"/>
</dbReference>
<sequence>YRHFGTSNEYSSSCHGRGICTAWGGAKANAAALGCPGRSTSREPDNLGRGAAVPKLADASLTQFRQLLFELEQQYVQDMKRWTRESGLLRTEMSDLTGLSTQKVEDLLREDSGFFRFPPHLVSRPSLRTSGSEHTWQSSRDMGPSF</sequence>
<protein>
    <submittedName>
        <fullName evidence="2">Uncharacterized protein</fullName>
    </submittedName>
</protein>
<keyword evidence="3" id="KW-1185">Reference proteome</keyword>
<dbReference type="Proteomes" id="UP001642464">
    <property type="component" value="Unassembled WGS sequence"/>
</dbReference>
<feature type="non-terminal residue" evidence="2">
    <location>
        <position position="1"/>
    </location>
</feature>